<evidence type="ECO:0000313" key="1">
    <source>
        <dbReference type="EMBL" id="QDG50896.1"/>
    </source>
</evidence>
<dbReference type="AlphaFoldDB" id="A0A4Y6PRF8"/>
<proteinExistence type="predicted"/>
<sequence>MADLGSIESIESLAKDMRVEDGLVHVTFQSKGSNEEVRTVVPVFPQNRPKAGTETSVEEPFVFSVVRSANGLVRNLLGYTASVSAATTAIDSALDEEEGEAPKNDGGAPTVTSVDELSAEQREDVLYRAFERIMFHFAWDPANEEWVIVHEARGLGSELQRQLKLAPLESPEDRELVTRMMLDVATADDELSEAEEEVLLDFIDRDQIQNARPGERGRVSQNDLRRASTGQSRETLYMLACAIALADHKFDPEESDRLEFYAKGLGLEEHRAEELMEAAQMFFIEQYMVSRFAETGELDEDAREEVIELAKKIGYDPDSAEFAFERYRRVQDSGGGFSSGLSW</sequence>
<dbReference type="RefSeq" id="WP_141197386.1">
    <property type="nucleotide sequence ID" value="NZ_CP041186.1"/>
</dbReference>
<keyword evidence="2" id="KW-1185">Reference proteome</keyword>
<dbReference type="EMBL" id="CP041186">
    <property type="protein sequence ID" value="QDG50896.1"/>
    <property type="molecule type" value="Genomic_DNA"/>
</dbReference>
<accession>A0A4Y6PRF8</accession>
<name>A0A4Y6PRF8_PERCE</name>
<organism evidence="1 2">
    <name type="scientific">Persicimonas caeni</name>
    <dbReference type="NCBI Taxonomy" id="2292766"/>
    <lineage>
        <taxon>Bacteria</taxon>
        <taxon>Deltaproteobacteria</taxon>
        <taxon>Bradymonadales</taxon>
        <taxon>Bradymonadaceae</taxon>
        <taxon>Persicimonas</taxon>
    </lineage>
</organism>
<gene>
    <name evidence="1" type="ORF">FIV42_09170</name>
</gene>
<accession>A0A5B8Y4D8</accession>
<dbReference type="Proteomes" id="UP000315995">
    <property type="component" value="Chromosome"/>
</dbReference>
<dbReference type="Gene3D" id="1.10.3680.10">
    <property type="entry name" value="TerB-like"/>
    <property type="match status" value="2"/>
</dbReference>
<protein>
    <submittedName>
        <fullName evidence="1">Uncharacterized protein</fullName>
    </submittedName>
</protein>
<reference evidence="1 2" key="1">
    <citation type="submission" date="2019-06" db="EMBL/GenBank/DDBJ databases">
        <title>Persicimonas caeni gen. nov., sp. nov., a predatory bacterium isolated from solar saltern.</title>
        <authorList>
            <person name="Wang S."/>
        </authorList>
    </citation>
    <scope>NUCLEOTIDE SEQUENCE [LARGE SCALE GENOMIC DNA]</scope>
    <source>
        <strain evidence="1 2">YN101</strain>
    </source>
</reference>
<dbReference type="InterPro" id="IPR029024">
    <property type="entry name" value="TerB-like"/>
</dbReference>
<dbReference type="SUPFAM" id="SSF158682">
    <property type="entry name" value="TerB-like"/>
    <property type="match status" value="1"/>
</dbReference>
<evidence type="ECO:0000313" key="2">
    <source>
        <dbReference type="Proteomes" id="UP000315995"/>
    </source>
</evidence>
<dbReference type="OrthoDB" id="9935376at2"/>